<dbReference type="Proteomes" id="UP001501411">
    <property type="component" value="Unassembled WGS sequence"/>
</dbReference>
<gene>
    <name evidence="1" type="ORF">GCM10023231_02360</name>
</gene>
<keyword evidence="2" id="KW-1185">Reference proteome</keyword>
<accession>A0ABP9AEI0</accession>
<proteinExistence type="predicted"/>
<organism evidence="1 2">
    <name type="scientific">Olivibacter ginsenosidimutans</name>
    <dbReference type="NCBI Taxonomy" id="1176537"/>
    <lineage>
        <taxon>Bacteria</taxon>
        <taxon>Pseudomonadati</taxon>
        <taxon>Bacteroidota</taxon>
        <taxon>Sphingobacteriia</taxon>
        <taxon>Sphingobacteriales</taxon>
        <taxon>Sphingobacteriaceae</taxon>
        <taxon>Olivibacter</taxon>
    </lineage>
</organism>
<protein>
    <submittedName>
        <fullName evidence="1">Uncharacterized protein</fullName>
    </submittedName>
</protein>
<evidence type="ECO:0000313" key="2">
    <source>
        <dbReference type="Proteomes" id="UP001501411"/>
    </source>
</evidence>
<evidence type="ECO:0000313" key="1">
    <source>
        <dbReference type="EMBL" id="GAA4779187.1"/>
    </source>
</evidence>
<reference evidence="2" key="1">
    <citation type="journal article" date="2019" name="Int. J. Syst. Evol. Microbiol.">
        <title>The Global Catalogue of Microorganisms (GCM) 10K type strain sequencing project: providing services to taxonomists for standard genome sequencing and annotation.</title>
        <authorList>
            <consortium name="The Broad Institute Genomics Platform"/>
            <consortium name="The Broad Institute Genome Sequencing Center for Infectious Disease"/>
            <person name="Wu L."/>
            <person name="Ma J."/>
        </authorList>
    </citation>
    <scope>NUCLEOTIDE SEQUENCE [LARGE SCALE GENOMIC DNA]</scope>
    <source>
        <strain evidence="2">JCM 18200</strain>
    </source>
</reference>
<name>A0ABP9AEI0_9SPHI</name>
<sequence length="87" mass="9612">MEHLLSVDLLRRLKLHGYTALIPKGVRGDTPVYTITNYPIEDLGNNIPGAPVYEGDFTAIEDLLLHENDLELKGVVILPDEDLSSAL</sequence>
<dbReference type="RefSeq" id="WP_345229853.1">
    <property type="nucleotide sequence ID" value="NZ_BAABIQ010000002.1"/>
</dbReference>
<dbReference type="EMBL" id="BAABIQ010000002">
    <property type="protein sequence ID" value="GAA4779187.1"/>
    <property type="molecule type" value="Genomic_DNA"/>
</dbReference>
<comment type="caution">
    <text evidence="1">The sequence shown here is derived from an EMBL/GenBank/DDBJ whole genome shotgun (WGS) entry which is preliminary data.</text>
</comment>